<name>A0A385II63_9CAUD</name>
<evidence type="ECO:0000259" key="3">
    <source>
        <dbReference type="Pfam" id="PF12708"/>
    </source>
</evidence>
<keyword evidence="2" id="KW-0946">Virion</keyword>
<feature type="domain" description="Rhamnogalacturonase A/B/Epimerase-like pectate lyase" evidence="3">
    <location>
        <begin position="170"/>
        <end position="353"/>
    </location>
</feature>
<dbReference type="GO" id="GO:0019058">
    <property type="term" value="P:viral life cycle"/>
    <property type="evidence" value="ECO:0007669"/>
    <property type="project" value="UniProtKB-ARBA"/>
</dbReference>
<dbReference type="EMBL" id="MH733496">
    <property type="protein sequence ID" value="AXY82585.1"/>
    <property type="molecule type" value="Genomic_DNA"/>
</dbReference>
<sequence length="628" mass="67656">MNELFSQGGKGSTGILTNKQAIARKFGVKQNEVVYFSVGVDLGGYKVIYDKTTQRAYSLPVLPVGTTAVSLNEQAILVHSAGTVDLGELGKSRGEYTTLPGTFSTGSIVNTKNDILVYNDTGYTYQGALPVTVAPGSSPVGDANWVAISDAYLKEELLNKYIHYVTPQVFGAMGDGVTDDTEAIQAAMDYCQLNRTKLVIPSKKYIITKPLLYRNLGFYNYEIEGQGGNAIIELTTLAKTGITEPDAYGVDVNVNAAIVVLTDTNQSKYARISGIRFTTTVNADYGIYFSITENSYVSDCLFEGYKFGIFDKGSWIQRISRCIARNCTDTGFYIQDGTSTYIKECYVDYANRGYYLASGYSSIIDCACDHTTRWSYVFGGGSGDNATTDTRSISMHNCGSENTGTGSAIYIDGRVALGISNYHAGNYPPYQTANTPYLVDVSSKGSDSQITMSNVRCVNFSYLINDASSSNNYFDLTNVTCRSTLTGKYSLASGTRVLERTKEGGVRIITNTDLTGIGIVAGDIVDSLSDNTTLSGLRNGQFIYRKGISITRSTGSAGSTEVTLPINLLDYRVAVTFNGGIGALQSIAPVFSVTNQTPSGFTVNCASSRGDEAWTTLGADIIVYGLKQ</sequence>
<proteinExistence type="predicted"/>
<dbReference type="GO" id="GO:0051701">
    <property type="term" value="P:biological process involved in interaction with host"/>
    <property type="evidence" value="ECO:0007669"/>
    <property type="project" value="UniProtKB-ARBA"/>
</dbReference>
<dbReference type="Gene3D" id="2.160.20.10">
    <property type="entry name" value="Single-stranded right-handed beta-helix, Pectin lyase-like"/>
    <property type="match status" value="1"/>
</dbReference>
<evidence type="ECO:0000313" key="4">
    <source>
        <dbReference type="EMBL" id="AXY82585.1"/>
    </source>
</evidence>
<evidence type="ECO:0000256" key="1">
    <source>
        <dbReference type="ARBA" id="ARBA00004328"/>
    </source>
</evidence>
<reference evidence="5" key="1">
    <citation type="submission" date="2018-08" db="EMBL/GenBank/DDBJ databases">
        <authorList>
            <person name="Chaudhary N."/>
            <person name="Taneja N."/>
        </authorList>
    </citation>
    <scope>NUCLEOTIDE SEQUENCE [LARGE SCALE GENOMIC DNA]</scope>
</reference>
<dbReference type="GO" id="GO:0044423">
    <property type="term" value="C:virion component"/>
    <property type="evidence" value="ECO:0007669"/>
    <property type="project" value="UniProtKB-KW"/>
</dbReference>
<keyword evidence="5" id="KW-1185">Reference proteome</keyword>
<accession>A0A385II63</accession>
<dbReference type="RefSeq" id="YP_010659724.1">
    <property type="nucleotide sequence ID" value="NC_070871.1"/>
</dbReference>
<dbReference type="Gene3D" id="2.10.10.80">
    <property type="match status" value="1"/>
</dbReference>
<dbReference type="Pfam" id="PF12708">
    <property type="entry name" value="Pect-lyase_RHGA_epim"/>
    <property type="match status" value="1"/>
</dbReference>
<evidence type="ECO:0000256" key="2">
    <source>
        <dbReference type="ARBA" id="ARBA00022844"/>
    </source>
</evidence>
<comment type="subcellular location">
    <subcellularLocation>
        <location evidence="1">Virion</location>
    </subcellularLocation>
</comment>
<dbReference type="KEGG" id="vg:77935709"/>
<dbReference type="InterPro" id="IPR024535">
    <property type="entry name" value="RHGA/B-epi-like_pectate_lyase"/>
</dbReference>
<dbReference type="SUPFAM" id="SSF51126">
    <property type="entry name" value="Pectin lyase-like"/>
    <property type="match status" value="1"/>
</dbReference>
<organism evidence="4 5">
    <name type="scientific">Escherichia phage PGN829.1</name>
    <dbReference type="NCBI Taxonomy" id="2315696"/>
    <lineage>
        <taxon>Viruses</taxon>
        <taxon>Duplodnaviria</taxon>
        <taxon>Heunggongvirae</taxon>
        <taxon>Uroviricota</taxon>
        <taxon>Caudoviricetes</taxon>
        <taxon>Schitoviridae</taxon>
        <taxon>Enquatrovirinae</taxon>
        <taxon>Gamaleyavirus</taxon>
        <taxon>Gamaleyavirus Pgn8291</taxon>
    </lineage>
</organism>
<dbReference type="InterPro" id="IPR012334">
    <property type="entry name" value="Pectin_lyas_fold"/>
</dbReference>
<dbReference type="InterPro" id="IPR011050">
    <property type="entry name" value="Pectin_lyase_fold/virulence"/>
</dbReference>
<dbReference type="Gene3D" id="3.30.2020.50">
    <property type="match status" value="1"/>
</dbReference>
<evidence type="ECO:0000313" key="5">
    <source>
        <dbReference type="Proteomes" id="UP000264229"/>
    </source>
</evidence>
<dbReference type="GeneID" id="77935709"/>
<protein>
    <recommendedName>
        <fullName evidence="3">Rhamnogalacturonase A/B/Epimerase-like pectate lyase domain-containing protein</fullName>
    </recommendedName>
</protein>
<dbReference type="Proteomes" id="UP000264229">
    <property type="component" value="Segment"/>
</dbReference>